<reference evidence="3 4" key="1">
    <citation type="journal article" date="2016" name="Sci. Rep.">
        <title>Peltaster fructicola genome reveals evolution from an invasive phytopathogen to an ectophytic parasite.</title>
        <authorList>
            <person name="Xu C."/>
            <person name="Chen H."/>
            <person name="Gleason M.L."/>
            <person name="Xu J.R."/>
            <person name="Liu H."/>
            <person name="Zhang R."/>
            <person name="Sun G."/>
        </authorList>
    </citation>
    <scope>NUCLEOTIDE SEQUENCE [LARGE SCALE GENOMIC DNA]</scope>
    <source>
        <strain evidence="3 4">LNHT1506</strain>
    </source>
</reference>
<name>A0A6H0Y623_9PEZI</name>
<evidence type="ECO:0000256" key="1">
    <source>
        <dbReference type="SAM" id="MobiDB-lite"/>
    </source>
</evidence>
<dbReference type="InterPro" id="IPR039207">
    <property type="entry name" value="MMTAG2-like"/>
</dbReference>
<evidence type="ECO:0000259" key="2">
    <source>
        <dbReference type="Pfam" id="PF10159"/>
    </source>
</evidence>
<dbReference type="AlphaFoldDB" id="A0A6H0Y623"/>
<accession>A0A6H0Y623</accession>
<sequence>MDLLQTVRKEGSRGGVDFKWDDVRSSQHRENYLGHSLMAPVGRWQKGKDLNWYAKAEDAEKTPEDLAADEQQRRKEELRKVKEAEEDAMARALGLPVPDRSANTEPLGIMANRHLPRAQRTKEDHEIGMIGNERDGGVESQNDTAEDDQIRETGVAIDIVGMAIGIDLVSINDIDHAVETVGTTTDGAVESVERMTDLESVEGTTDHAVEHHHDNKVRLVDSVDDSTSATANAVLQDPVPHIVRGRGDEVTTTDER</sequence>
<feature type="domain" description="Multiple myeloma tumor-associated protein 2-like N-terminal" evidence="2">
    <location>
        <begin position="11"/>
        <end position="94"/>
    </location>
</feature>
<dbReference type="Proteomes" id="UP000503462">
    <property type="component" value="Chromosome 5"/>
</dbReference>
<feature type="region of interest" description="Disordered" evidence="1">
    <location>
        <begin position="55"/>
        <end position="81"/>
    </location>
</feature>
<dbReference type="OrthoDB" id="5390672at2759"/>
<protein>
    <recommendedName>
        <fullName evidence="2">Multiple myeloma tumor-associated protein 2-like N-terminal domain-containing protein</fullName>
    </recommendedName>
</protein>
<dbReference type="PANTHER" id="PTHR14580:SF0">
    <property type="entry name" value="MULTIPLE MYELOMA TUMOR-ASSOCIATED PROTEIN 2"/>
    <property type="match status" value="1"/>
</dbReference>
<dbReference type="PANTHER" id="PTHR14580">
    <property type="entry name" value="MULTIPLE MYELOMA TUMOR-ASSOCIATED PROTEIN 2 FAMILY MEMBER"/>
    <property type="match status" value="1"/>
</dbReference>
<organism evidence="3 4">
    <name type="scientific">Peltaster fructicola</name>
    <dbReference type="NCBI Taxonomy" id="286661"/>
    <lineage>
        <taxon>Eukaryota</taxon>
        <taxon>Fungi</taxon>
        <taxon>Dikarya</taxon>
        <taxon>Ascomycota</taxon>
        <taxon>Pezizomycotina</taxon>
        <taxon>Dothideomycetes</taxon>
        <taxon>Dothideomycetes incertae sedis</taxon>
        <taxon>Peltaster</taxon>
    </lineage>
</organism>
<keyword evidence="4" id="KW-1185">Reference proteome</keyword>
<dbReference type="Pfam" id="PF10159">
    <property type="entry name" value="MMtag"/>
    <property type="match status" value="1"/>
</dbReference>
<evidence type="ECO:0000313" key="4">
    <source>
        <dbReference type="Proteomes" id="UP000503462"/>
    </source>
</evidence>
<dbReference type="EMBL" id="CP051143">
    <property type="protein sequence ID" value="QIX02502.1"/>
    <property type="molecule type" value="Genomic_DNA"/>
</dbReference>
<gene>
    <name evidence="3" type="ORF">AMS68_008019</name>
</gene>
<proteinExistence type="predicted"/>
<evidence type="ECO:0000313" key="3">
    <source>
        <dbReference type="EMBL" id="QIX02502.1"/>
    </source>
</evidence>
<dbReference type="InterPro" id="IPR019315">
    <property type="entry name" value="MMTA2_N"/>
</dbReference>